<feature type="compositionally biased region" description="Polar residues" evidence="7">
    <location>
        <begin position="15"/>
        <end position="38"/>
    </location>
</feature>
<dbReference type="FunCoup" id="A0A2G5DWI2">
    <property type="interactions" value="2171"/>
</dbReference>
<dbReference type="GO" id="GO:0005737">
    <property type="term" value="C:cytoplasm"/>
    <property type="evidence" value="ECO:0007669"/>
    <property type="project" value="UniProtKB-SubCell"/>
</dbReference>
<evidence type="ECO:0000256" key="6">
    <source>
        <dbReference type="ARBA" id="ARBA00023242"/>
    </source>
</evidence>
<dbReference type="InterPro" id="IPR003891">
    <property type="entry name" value="Initiation_fac_eIF4g_MI"/>
</dbReference>
<dbReference type="PANTHER" id="PTHR12626:SF2">
    <property type="entry name" value="MA3 DOMAIN-CONTAINING TRANSLATION REGULATORY FACTOR 2"/>
    <property type="match status" value="1"/>
</dbReference>
<evidence type="ECO:0000313" key="10">
    <source>
        <dbReference type="Proteomes" id="UP000230069"/>
    </source>
</evidence>
<gene>
    <name evidence="9" type="ORF">AQUCO_01400467v1</name>
</gene>
<evidence type="ECO:0000259" key="8">
    <source>
        <dbReference type="PROSITE" id="PS51366"/>
    </source>
</evidence>
<evidence type="ECO:0000256" key="1">
    <source>
        <dbReference type="ARBA" id="ARBA00004496"/>
    </source>
</evidence>
<evidence type="ECO:0000256" key="2">
    <source>
        <dbReference type="ARBA" id="ARBA00005497"/>
    </source>
</evidence>
<dbReference type="GO" id="GO:0045892">
    <property type="term" value="P:negative regulation of DNA-templated transcription"/>
    <property type="evidence" value="ECO:0007669"/>
    <property type="project" value="InterPro"/>
</dbReference>
<dbReference type="PROSITE" id="PS51366">
    <property type="entry name" value="MI"/>
    <property type="match status" value="4"/>
</dbReference>
<keyword evidence="4" id="KW-0677">Repeat</keyword>
<feature type="domain" description="MI" evidence="8">
    <location>
        <begin position="299"/>
        <end position="420"/>
    </location>
</feature>
<dbReference type="SMART" id="SM00544">
    <property type="entry name" value="MA3"/>
    <property type="match status" value="4"/>
</dbReference>
<comment type="subcellular location">
    <subcellularLocation>
        <location evidence="1">Cytoplasm</location>
    </subcellularLocation>
</comment>
<name>A0A2G5DWI2_AQUCA</name>
<keyword evidence="6" id="KW-0539">Nucleus</keyword>
<dbReference type="OrthoDB" id="414546at2759"/>
<dbReference type="InterPro" id="IPR039778">
    <property type="entry name" value="PDCD4"/>
</dbReference>
<keyword evidence="3" id="KW-0963">Cytoplasm</keyword>
<organism evidence="9 10">
    <name type="scientific">Aquilegia coerulea</name>
    <name type="common">Rocky mountain columbine</name>
    <dbReference type="NCBI Taxonomy" id="218851"/>
    <lineage>
        <taxon>Eukaryota</taxon>
        <taxon>Viridiplantae</taxon>
        <taxon>Streptophyta</taxon>
        <taxon>Embryophyta</taxon>
        <taxon>Tracheophyta</taxon>
        <taxon>Spermatophyta</taxon>
        <taxon>Magnoliopsida</taxon>
        <taxon>Ranunculales</taxon>
        <taxon>Ranunculaceae</taxon>
        <taxon>Thalictroideae</taxon>
        <taxon>Aquilegia</taxon>
    </lineage>
</organism>
<feature type="compositionally biased region" description="Low complexity" evidence="7">
    <location>
        <begin position="51"/>
        <end position="68"/>
    </location>
</feature>
<feature type="domain" description="MI" evidence="8">
    <location>
        <begin position="135"/>
        <end position="256"/>
    </location>
</feature>
<dbReference type="Pfam" id="PF02847">
    <property type="entry name" value="MA3"/>
    <property type="match status" value="4"/>
</dbReference>
<feature type="compositionally biased region" description="Basic residues" evidence="7">
    <location>
        <begin position="39"/>
        <end position="50"/>
    </location>
</feature>
<dbReference type="GO" id="GO:0006417">
    <property type="term" value="P:regulation of translation"/>
    <property type="evidence" value="ECO:0007669"/>
    <property type="project" value="UniProtKB-KW"/>
</dbReference>
<dbReference type="InterPro" id="IPR016024">
    <property type="entry name" value="ARM-type_fold"/>
</dbReference>
<dbReference type="STRING" id="218851.A0A2G5DWI2"/>
<keyword evidence="5" id="KW-0810">Translation regulation</keyword>
<keyword evidence="10" id="KW-1185">Reference proteome</keyword>
<feature type="domain" description="MI" evidence="8">
    <location>
        <begin position="433"/>
        <end position="554"/>
    </location>
</feature>
<accession>A0A2G5DWI2</accession>
<protein>
    <recommendedName>
        <fullName evidence="8">MI domain-containing protein</fullName>
    </recommendedName>
</protein>
<comment type="similarity">
    <text evidence="2">Belongs to the PDCD4 family.</text>
</comment>
<evidence type="ECO:0000256" key="4">
    <source>
        <dbReference type="ARBA" id="ARBA00022737"/>
    </source>
</evidence>
<reference evidence="9 10" key="1">
    <citation type="submission" date="2017-09" db="EMBL/GenBank/DDBJ databases">
        <title>WGS assembly of Aquilegia coerulea Goldsmith.</title>
        <authorList>
            <person name="Hodges S."/>
            <person name="Kramer E."/>
            <person name="Nordborg M."/>
            <person name="Tomkins J."/>
            <person name="Borevitz J."/>
            <person name="Derieg N."/>
            <person name="Yan J."/>
            <person name="Mihaltcheva S."/>
            <person name="Hayes R.D."/>
            <person name="Rokhsar D."/>
        </authorList>
    </citation>
    <scope>NUCLEOTIDE SEQUENCE [LARGE SCALE GENOMIC DNA]</scope>
    <source>
        <strain evidence="10">cv. Goldsmith</strain>
    </source>
</reference>
<feature type="domain" description="MI" evidence="8">
    <location>
        <begin position="601"/>
        <end position="720"/>
    </location>
</feature>
<evidence type="ECO:0000256" key="3">
    <source>
        <dbReference type="ARBA" id="ARBA00022490"/>
    </source>
</evidence>
<feature type="compositionally biased region" description="Gly residues" evidence="7">
    <location>
        <begin position="88"/>
        <end position="97"/>
    </location>
</feature>
<dbReference type="InParanoid" id="A0A2G5DWI2"/>
<dbReference type="EMBL" id="KZ305031">
    <property type="protein sequence ID" value="PIA47889.1"/>
    <property type="molecule type" value="Genomic_DNA"/>
</dbReference>
<dbReference type="Proteomes" id="UP000230069">
    <property type="component" value="Unassembled WGS sequence"/>
</dbReference>
<dbReference type="Gene3D" id="1.25.40.180">
    <property type="match status" value="4"/>
</dbReference>
<dbReference type="PANTHER" id="PTHR12626">
    <property type="entry name" value="PROGRAMMED CELL DEATH 4"/>
    <property type="match status" value="1"/>
</dbReference>
<evidence type="ECO:0000313" key="9">
    <source>
        <dbReference type="EMBL" id="PIA47889.1"/>
    </source>
</evidence>
<proteinExistence type="inferred from homology"/>
<evidence type="ECO:0000256" key="7">
    <source>
        <dbReference type="SAM" id="MobiDB-lite"/>
    </source>
</evidence>
<dbReference type="SUPFAM" id="SSF48371">
    <property type="entry name" value="ARM repeat"/>
    <property type="match status" value="4"/>
</dbReference>
<sequence length="729" mass="80892">MEFNNVSKEHLEQLHSASESVDPLSASQLVVNTIPKSPKSQKSHHGKHVFSKGSPSKGSPNKGSPSKGSPRKHDRHSHSGRDGRPKKGGYGGKGTWGGLLDTEDDIIDPNDPNYDSNEEKQLTITEPVPIRAFEEYKKKVTIIVEEYFATDDVVSAANELEELGMPGYNYYFVKKLLSLAMDRHDKEKEMAAVLLSSLYANVLDPSQVYKGFSNLIESADDLIVDIPDTVDVLALFIARAVVDDILPPAFLKKQMTSLSKGSKGAEVLVRAEKGYLAAPLHTEIIERKWSGNKNKTVDDVKANIKNLLVEYVLSGDKMEAFRCIHDLKVPFFHHEIVKRALTMAMENRASEHRILDLLKEASEEGVINSSQMTKGFGRLIDMVDDLSLDILSARELLQSLISQAASEGWLCASSLKSLSFHNKKRLEDNTVRLFKIKVESIIKEYFLSGDILEAISDLESENCNSSAELSAIFVKKLITLAMDRKNREKEMASVLLTSLSFPPDGFVNGFLMLIESADDTALDNPAVVEDLAMFLARAVVDEVLAPQHLEEIGSEYSGKDSIGSKVFQMARSLLQPRLSSERILRCWGGGGSSKPGWEIEDAKDRIGKLLEEYESGGEAQEAFRCIKELGLPFFHHEVVKKALVTAMEKRNSRMWDFLAQSYSIGLITTTQMMKGFGRVAESLDDLALDVPDAEQQFVQYVDRAKSAGWLDPSFSSNRPTSVVENGFSS</sequence>
<dbReference type="AlphaFoldDB" id="A0A2G5DWI2"/>
<evidence type="ECO:0000256" key="5">
    <source>
        <dbReference type="ARBA" id="ARBA00022845"/>
    </source>
</evidence>
<feature type="region of interest" description="Disordered" evidence="7">
    <location>
        <begin position="1"/>
        <end position="117"/>
    </location>
</feature>
<dbReference type="FunFam" id="1.25.40.180:FF:000009">
    <property type="entry name" value="programmed cell death protein 4"/>
    <property type="match status" value="1"/>
</dbReference>